<reference evidence="3" key="1">
    <citation type="submission" date="2020-05" db="UniProtKB">
        <authorList>
            <consortium name="EnsemblMetazoa"/>
        </authorList>
    </citation>
    <scope>IDENTIFICATION</scope>
    <source>
        <strain evidence="3">BB02</strain>
    </source>
</reference>
<feature type="transmembrane region" description="Helical" evidence="1">
    <location>
        <begin position="64"/>
        <end position="81"/>
    </location>
</feature>
<dbReference type="KEGG" id="bgt:106077629"/>
<proteinExistence type="predicted"/>
<protein>
    <recommendedName>
        <fullName evidence="2">DEX1 C-terminal domain-containing protein</fullName>
    </recommendedName>
</protein>
<evidence type="ECO:0000256" key="1">
    <source>
        <dbReference type="SAM" id="Phobius"/>
    </source>
</evidence>
<keyword evidence="1" id="KW-0472">Membrane</keyword>
<keyword evidence="1" id="KW-0812">Transmembrane</keyword>
<evidence type="ECO:0000259" key="2">
    <source>
        <dbReference type="Pfam" id="PF23722"/>
    </source>
</evidence>
<evidence type="ECO:0000313" key="4">
    <source>
        <dbReference type="Proteomes" id="UP000076420"/>
    </source>
</evidence>
<keyword evidence="1" id="KW-1133">Transmembrane helix</keyword>
<accession>A0A2C9KLI5</accession>
<dbReference type="VEuPathDB" id="VectorBase:BGLB021097"/>
<dbReference type="InterPro" id="IPR056376">
    <property type="entry name" value="DEX1_C"/>
</dbReference>
<dbReference type="STRING" id="6526.A0A2C9KLI5"/>
<gene>
    <name evidence="3" type="primary">106077629</name>
</gene>
<organism evidence="3 4">
    <name type="scientific">Biomphalaria glabrata</name>
    <name type="common">Bloodfluke planorb</name>
    <name type="synonym">Freshwater snail</name>
    <dbReference type="NCBI Taxonomy" id="6526"/>
    <lineage>
        <taxon>Eukaryota</taxon>
        <taxon>Metazoa</taxon>
        <taxon>Spiralia</taxon>
        <taxon>Lophotrochozoa</taxon>
        <taxon>Mollusca</taxon>
        <taxon>Gastropoda</taxon>
        <taxon>Heterobranchia</taxon>
        <taxon>Euthyneura</taxon>
        <taxon>Panpulmonata</taxon>
        <taxon>Hygrophila</taxon>
        <taxon>Lymnaeoidea</taxon>
        <taxon>Planorbidae</taxon>
        <taxon>Biomphalaria</taxon>
    </lineage>
</organism>
<dbReference type="VEuPathDB" id="VectorBase:BGLAX_048410"/>
<dbReference type="Pfam" id="PF23722">
    <property type="entry name" value="Beta-sand_DEX1"/>
    <property type="match status" value="1"/>
</dbReference>
<name>A0A2C9KLI5_BIOGL</name>
<dbReference type="Proteomes" id="UP000076420">
    <property type="component" value="Unassembled WGS sequence"/>
</dbReference>
<feature type="domain" description="DEX1 C-terminal" evidence="2">
    <location>
        <begin position="8"/>
        <end position="57"/>
    </location>
</feature>
<sequence>VYLGSHLVHTLDQVSGDNSPLSINIRTPEQPGQAHIVVAVYDQFGFVYTDSIFLKFNQLILLDLQWLVLAPFIAMIIILLVNHGFPAKDLLPVTFPSKSK</sequence>
<dbReference type="EnsemblMetazoa" id="BGLB021097-RA">
    <property type="protein sequence ID" value="BGLB021097-PA"/>
    <property type="gene ID" value="BGLB021097"/>
</dbReference>
<evidence type="ECO:0000313" key="3">
    <source>
        <dbReference type="EnsemblMetazoa" id="BGLB021097-PA"/>
    </source>
</evidence>
<dbReference type="AlphaFoldDB" id="A0A2C9KLI5"/>